<comment type="caution">
    <text evidence="1">The sequence shown here is derived from an EMBL/GenBank/DDBJ whole genome shotgun (WGS) entry which is preliminary data.</text>
</comment>
<evidence type="ECO:0000313" key="1">
    <source>
        <dbReference type="EMBL" id="MFC4262325.1"/>
    </source>
</evidence>
<dbReference type="EMBL" id="JBHSCZ010000001">
    <property type="protein sequence ID" value="MFC4262325.1"/>
    <property type="molecule type" value="Genomic_DNA"/>
</dbReference>
<organism evidence="1 2">
    <name type="scientific">Ferruginibacter yonginensis</name>
    <dbReference type="NCBI Taxonomy" id="1310416"/>
    <lineage>
        <taxon>Bacteria</taxon>
        <taxon>Pseudomonadati</taxon>
        <taxon>Bacteroidota</taxon>
        <taxon>Chitinophagia</taxon>
        <taxon>Chitinophagales</taxon>
        <taxon>Chitinophagaceae</taxon>
        <taxon>Ferruginibacter</taxon>
    </lineage>
</organism>
<accession>A0ABV8QPX2</accession>
<proteinExistence type="predicted"/>
<gene>
    <name evidence="1" type="ORF">ACFOWM_05525</name>
</gene>
<dbReference type="Proteomes" id="UP001595907">
    <property type="component" value="Unassembled WGS sequence"/>
</dbReference>
<sequence length="138" mass="15561">MARYRIFPDNLTSKKSELLDAQPLNYVKYLIGFACAKNEGFNVVTTQMRFLKTEPWQIISSNIPSSGGQVVLELGYFNPGQTLSVFWVVRAVTKIASLSVYIINDQTKVVRKIAPSGAPKKMERGEDWGDEKIDIILF</sequence>
<name>A0ABV8QPX2_9BACT</name>
<keyword evidence="2" id="KW-1185">Reference proteome</keyword>
<evidence type="ECO:0000313" key="2">
    <source>
        <dbReference type="Proteomes" id="UP001595907"/>
    </source>
</evidence>
<reference evidence="2" key="1">
    <citation type="journal article" date="2019" name="Int. J. Syst. Evol. Microbiol.">
        <title>The Global Catalogue of Microorganisms (GCM) 10K type strain sequencing project: providing services to taxonomists for standard genome sequencing and annotation.</title>
        <authorList>
            <consortium name="The Broad Institute Genomics Platform"/>
            <consortium name="The Broad Institute Genome Sequencing Center for Infectious Disease"/>
            <person name="Wu L."/>
            <person name="Ma J."/>
        </authorList>
    </citation>
    <scope>NUCLEOTIDE SEQUENCE [LARGE SCALE GENOMIC DNA]</scope>
    <source>
        <strain evidence="2">CECT 8289</strain>
    </source>
</reference>
<dbReference type="RefSeq" id="WP_379707681.1">
    <property type="nucleotide sequence ID" value="NZ_JBHSCZ010000001.1"/>
</dbReference>
<protein>
    <submittedName>
        <fullName evidence="1">Uncharacterized protein</fullName>
    </submittedName>
</protein>